<dbReference type="SUPFAM" id="SSF56519">
    <property type="entry name" value="Penicillin binding protein dimerisation domain"/>
    <property type="match status" value="1"/>
</dbReference>
<name>A0A923RLY7_9FIRM</name>
<dbReference type="GO" id="GO:0071555">
    <property type="term" value="P:cell wall organization"/>
    <property type="evidence" value="ECO:0007669"/>
    <property type="project" value="TreeGrafter"/>
</dbReference>
<dbReference type="Pfam" id="PF00905">
    <property type="entry name" value="Transpeptidase"/>
    <property type="match status" value="1"/>
</dbReference>
<dbReference type="InterPro" id="IPR036138">
    <property type="entry name" value="PBP_dimer_sf"/>
</dbReference>
<keyword evidence="9" id="KW-1185">Reference proteome</keyword>
<dbReference type="AlphaFoldDB" id="A0A923RLY7"/>
<dbReference type="PANTHER" id="PTHR30627">
    <property type="entry name" value="PEPTIDOGLYCAN D,D-TRANSPEPTIDASE"/>
    <property type="match status" value="1"/>
</dbReference>
<evidence type="ECO:0000256" key="3">
    <source>
        <dbReference type="ARBA" id="ARBA00023136"/>
    </source>
</evidence>
<evidence type="ECO:0000259" key="7">
    <source>
        <dbReference type="Pfam" id="PF05223"/>
    </source>
</evidence>
<keyword evidence="4" id="KW-0812">Transmembrane</keyword>
<dbReference type="InterPro" id="IPR050515">
    <property type="entry name" value="Beta-lactam/transpept"/>
</dbReference>
<evidence type="ECO:0000256" key="4">
    <source>
        <dbReference type="SAM" id="Phobius"/>
    </source>
</evidence>
<dbReference type="Gene3D" id="3.30.1390.30">
    <property type="entry name" value="Penicillin-binding protein 2a, domain 3"/>
    <property type="match status" value="1"/>
</dbReference>
<dbReference type="InterPro" id="IPR032710">
    <property type="entry name" value="NTF2-like_dom_sf"/>
</dbReference>
<evidence type="ECO:0000256" key="2">
    <source>
        <dbReference type="ARBA" id="ARBA00007171"/>
    </source>
</evidence>
<keyword evidence="4" id="KW-1133">Transmembrane helix</keyword>
<feature type="domain" description="Penicillin-binding protein dimerisation" evidence="6">
    <location>
        <begin position="170"/>
        <end position="337"/>
    </location>
</feature>
<comment type="similarity">
    <text evidence="2">Belongs to the transpeptidase family.</text>
</comment>
<dbReference type="Gene3D" id="3.90.1310.10">
    <property type="entry name" value="Penicillin-binding protein 2a (Domain 2)"/>
    <property type="match status" value="1"/>
</dbReference>
<dbReference type="Gene3D" id="3.10.450.100">
    <property type="entry name" value="NTF2-like, domain 1"/>
    <property type="match status" value="1"/>
</dbReference>
<feature type="domain" description="NTF2-like N-terminal transpeptidase" evidence="7">
    <location>
        <begin position="43"/>
        <end position="161"/>
    </location>
</feature>
<dbReference type="Pfam" id="PF05223">
    <property type="entry name" value="MecA_N"/>
    <property type="match status" value="1"/>
</dbReference>
<comment type="subcellular location">
    <subcellularLocation>
        <location evidence="1">Membrane</location>
    </subcellularLocation>
</comment>
<organism evidence="8 9">
    <name type="scientific">Anaerosacchariphilus hominis</name>
    <dbReference type="NCBI Taxonomy" id="2763017"/>
    <lineage>
        <taxon>Bacteria</taxon>
        <taxon>Bacillati</taxon>
        <taxon>Bacillota</taxon>
        <taxon>Clostridia</taxon>
        <taxon>Lachnospirales</taxon>
        <taxon>Lachnospiraceae</taxon>
        <taxon>Anaerosacchariphilus</taxon>
    </lineage>
</organism>
<feature type="transmembrane region" description="Helical" evidence="4">
    <location>
        <begin position="16"/>
        <end position="35"/>
    </location>
</feature>
<proteinExistence type="inferred from homology"/>
<dbReference type="GO" id="GO:0071972">
    <property type="term" value="F:peptidoglycan L,D-transpeptidase activity"/>
    <property type="evidence" value="ECO:0007669"/>
    <property type="project" value="TreeGrafter"/>
</dbReference>
<dbReference type="PANTHER" id="PTHR30627:SF25">
    <property type="entry name" value="PENICILLIN-BINDING PROTEIN 3"/>
    <property type="match status" value="1"/>
</dbReference>
<dbReference type="InterPro" id="IPR007887">
    <property type="entry name" value="MecA_N"/>
</dbReference>
<dbReference type="InterPro" id="IPR005311">
    <property type="entry name" value="PBP_dimer"/>
</dbReference>
<reference evidence="8" key="1">
    <citation type="submission" date="2020-08" db="EMBL/GenBank/DDBJ databases">
        <title>Genome public.</title>
        <authorList>
            <person name="Liu C."/>
            <person name="Sun Q."/>
        </authorList>
    </citation>
    <scope>NUCLEOTIDE SEQUENCE</scope>
    <source>
        <strain evidence="8">NSJ-68</strain>
    </source>
</reference>
<evidence type="ECO:0000313" key="9">
    <source>
        <dbReference type="Proteomes" id="UP000649345"/>
    </source>
</evidence>
<accession>A0A923RLY7</accession>
<comment type="caution">
    <text evidence="8">The sequence shown here is derived from an EMBL/GenBank/DDBJ whole genome shotgun (WGS) entry which is preliminary data.</text>
</comment>
<keyword evidence="3 4" id="KW-0472">Membrane</keyword>
<gene>
    <name evidence="8" type="ORF">H8S44_03520</name>
</gene>
<evidence type="ECO:0008006" key="10">
    <source>
        <dbReference type="Google" id="ProtNLM"/>
    </source>
</evidence>
<evidence type="ECO:0000259" key="6">
    <source>
        <dbReference type="Pfam" id="PF03717"/>
    </source>
</evidence>
<evidence type="ECO:0000313" key="8">
    <source>
        <dbReference type="EMBL" id="MBC5658841.1"/>
    </source>
</evidence>
<dbReference type="InterPro" id="IPR001460">
    <property type="entry name" value="PCN-bd_Tpept"/>
</dbReference>
<dbReference type="Gene3D" id="3.40.710.10">
    <property type="entry name" value="DD-peptidase/beta-lactamase superfamily"/>
    <property type="match status" value="2"/>
</dbReference>
<dbReference type="SUPFAM" id="SSF56601">
    <property type="entry name" value="beta-lactamase/transpeptidase-like"/>
    <property type="match status" value="1"/>
</dbReference>
<evidence type="ECO:0000256" key="1">
    <source>
        <dbReference type="ARBA" id="ARBA00004370"/>
    </source>
</evidence>
<dbReference type="GO" id="GO:0046677">
    <property type="term" value="P:response to antibiotic"/>
    <property type="evidence" value="ECO:0007669"/>
    <property type="project" value="InterPro"/>
</dbReference>
<protein>
    <recommendedName>
        <fullName evidence="10">Penicillin-binding transpeptidase domain-containing protein</fullName>
    </recommendedName>
</protein>
<feature type="domain" description="Penicillin-binding protein transpeptidase" evidence="5">
    <location>
        <begin position="429"/>
        <end position="543"/>
    </location>
</feature>
<dbReference type="GO" id="GO:0005886">
    <property type="term" value="C:plasma membrane"/>
    <property type="evidence" value="ECO:0007669"/>
    <property type="project" value="TreeGrafter"/>
</dbReference>
<dbReference type="GO" id="GO:0008658">
    <property type="term" value="F:penicillin binding"/>
    <property type="evidence" value="ECO:0007669"/>
    <property type="project" value="InterPro"/>
</dbReference>
<dbReference type="Pfam" id="PF03717">
    <property type="entry name" value="PBP_dimer"/>
    <property type="match status" value="1"/>
</dbReference>
<evidence type="ECO:0000259" key="5">
    <source>
        <dbReference type="Pfam" id="PF00905"/>
    </source>
</evidence>
<dbReference type="InterPro" id="IPR012338">
    <property type="entry name" value="Beta-lactam/transpept-like"/>
</dbReference>
<dbReference type="Proteomes" id="UP000649345">
    <property type="component" value="Unassembled WGS sequence"/>
</dbReference>
<dbReference type="SUPFAM" id="SSF54427">
    <property type="entry name" value="NTF2-like"/>
    <property type="match status" value="1"/>
</dbReference>
<sequence length="563" mass="63253">MKRTIHGNGNTESGRAVWRSVLLMGILLMGLLVSGCGKKQTQPEELLTEYLQLLNEKNYEEMYTYLSEEARSTTDKETYVNRYKNIYGGIQASDIRAEIQEPEDKKAGKKGETRRVAYTLTMDTVAGELSFDTVALFTENEEGVYKMSWDSQDIFPNLYNTDKVRVKVTRAKRGVIYDRNQVELAREGVASSVGLVPGKLPEDRDSAVTQLSELLEMSTEKIEKALSAGWVREDTFVPLRTVAKDASELKKQLLEIPGVMITDTMVRYYPYGEKTAHLLGYVQNITAEELEKRSGQGYNQNSIIGKAGVERTYEDQLRPRDGYSIQILDENGDVKDTVLEKPAEDGQNVRLSIDITLQQYLFQELEEDRACAVAMDPTTGELLALVSTPAYDSNDFVMGYTSSAWKALNEDEARPLENRYQSTWEQGKTPLELCTRYTALLNGGDCLEPQLLLGAEKKVQKEQVFSPEEAEQLLTEMYQNVEKPDGSAHEAQRKDWRMAGLTGSASMSGGKDLGWFVGLSAEDNDRPLLLTVMIEDVKERGGSTYVISRGMKGFDVYRNEDGQ</sequence>
<dbReference type="EMBL" id="JACOOR010000002">
    <property type="protein sequence ID" value="MBC5658841.1"/>
    <property type="molecule type" value="Genomic_DNA"/>
</dbReference>